<comment type="caution">
    <text evidence="2">The sequence shown here is derived from an EMBL/GenBank/DDBJ whole genome shotgun (WGS) entry which is preliminary data.</text>
</comment>
<feature type="region of interest" description="Disordered" evidence="1">
    <location>
        <begin position="141"/>
        <end position="173"/>
    </location>
</feature>
<evidence type="ECO:0000256" key="1">
    <source>
        <dbReference type="SAM" id="MobiDB-lite"/>
    </source>
</evidence>
<gene>
    <name evidence="2" type="ORF">NDU88_008596</name>
</gene>
<organism evidence="2 3">
    <name type="scientific">Pleurodeles waltl</name>
    <name type="common">Iberian ribbed newt</name>
    <dbReference type="NCBI Taxonomy" id="8319"/>
    <lineage>
        <taxon>Eukaryota</taxon>
        <taxon>Metazoa</taxon>
        <taxon>Chordata</taxon>
        <taxon>Craniata</taxon>
        <taxon>Vertebrata</taxon>
        <taxon>Euteleostomi</taxon>
        <taxon>Amphibia</taxon>
        <taxon>Batrachia</taxon>
        <taxon>Caudata</taxon>
        <taxon>Salamandroidea</taxon>
        <taxon>Salamandridae</taxon>
        <taxon>Pleurodelinae</taxon>
        <taxon>Pleurodeles</taxon>
    </lineage>
</organism>
<dbReference type="EMBL" id="JANPWB010000009">
    <property type="protein sequence ID" value="KAJ1155871.1"/>
    <property type="molecule type" value="Genomic_DNA"/>
</dbReference>
<evidence type="ECO:0000313" key="2">
    <source>
        <dbReference type="EMBL" id="KAJ1155871.1"/>
    </source>
</evidence>
<keyword evidence="3" id="KW-1185">Reference proteome</keyword>
<sequence length="173" mass="18734">MLVGARSPQSKGTRTCPPVRDRNLLSGVRYAHYSQGTTHGDPCSTAGPPQLTHSVRQPVTLPLPCPGTPIGPSTMPSGRLWQKWGPYASFVDSVEGVHQGGVPPGPPVLSNRVKGPRIHYLDSRRKCEPCRTWTARLVPAAVGRSPPGRGFQRGEGPLASPRNSKFSLRCERR</sequence>
<feature type="region of interest" description="Disordered" evidence="1">
    <location>
        <begin position="1"/>
        <end position="21"/>
    </location>
</feature>
<name>A0AAV7RSU8_PLEWA</name>
<dbReference type="Proteomes" id="UP001066276">
    <property type="component" value="Chromosome 5"/>
</dbReference>
<proteinExistence type="predicted"/>
<evidence type="ECO:0000313" key="3">
    <source>
        <dbReference type="Proteomes" id="UP001066276"/>
    </source>
</evidence>
<reference evidence="2" key="1">
    <citation type="journal article" date="2022" name="bioRxiv">
        <title>Sequencing and chromosome-scale assembly of the giantPleurodeles waltlgenome.</title>
        <authorList>
            <person name="Brown T."/>
            <person name="Elewa A."/>
            <person name="Iarovenko S."/>
            <person name="Subramanian E."/>
            <person name="Araus A.J."/>
            <person name="Petzold A."/>
            <person name="Susuki M."/>
            <person name="Suzuki K.-i.T."/>
            <person name="Hayashi T."/>
            <person name="Toyoda A."/>
            <person name="Oliveira C."/>
            <person name="Osipova E."/>
            <person name="Leigh N.D."/>
            <person name="Simon A."/>
            <person name="Yun M.H."/>
        </authorList>
    </citation>
    <scope>NUCLEOTIDE SEQUENCE</scope>
    <source>
        <strain evidence="2">20211129_DDA</strain>
        <tissue evidence="2">Liver</tissue>
    </source>
</reference>
<dbReference type="AlphaFoldDB" id="A0AAV7RSU8"/>
<accession>A0AAV7RSU8</accession>
<protein>
    <submittedName>
        <fullName evidence="2">Uncharacterized protein</fullName>
    </submittedName>
</protein>